<feature type="domain" description="ORC5 lid" evidence="5">
    <location>
        <begin position="212"/>
        <end position="270"/>
    </location>
</feature>
<dbReference type="PANTHER" id="PTHR12705">
    <property type="entry name" value="ORIGIN RECOGNITION COMPLEX SUBUNIT 5"/>
    <property type="match status" value="1"/>
</dbReference>
<dbReference type="SUPFAM" id="SSF52540">
    <property type="entry name" value="P-loop containing nucleoside triphosphate hydrolases"/>
    <property type="match status" value="1"/>
</dbReference>
<proteinExistence type="predicted"/>
<dbReference type="OrthoDB" id="365981at2759"/>
<dbReference type="EMBL" id="CANTUO010000001">
    <property type="protein sequence ID" value="CAI5755608.1"/>
    <property type="molecule type" value="Genomic_DNA"/>
</dbReference>
<protein>
    <recommendedName>
        <fullName evidence="8">Orc1-like AAA ATPase domain-containing protein</fullName>
    </recommendedName>
</protein>
<keyword evidence="2" id="KW-0235">DNA replication</keyword>
<dbReference type="InterPro" id="IPR047088">
    <property type="entry name" value="ORC5_C"/>
</dbReference>
<evidence type="ECO:0000256" key="1">
    <source>
        <dbReference type="ARBA" id="ARBA00004123"/>
    </source>
</evidence>
<evidence type="ECO:0000259" key="5">
    <source>
        <dbReference type="Pfam" id="PF21639"/>
    </source>
</evidence>
<reference evidence="6" key="1">
    <citation type="submission" date="2022-12" db="EMBL/GenBank/DDBJ databases">
        <authorList>
            <person name="Brejova B."/>
        </authorList>
    </citation>
    <scope>NUCLEOTIDE SEQUENCE</scope>
</reference>
<gene>
    <name evidence="6" type="ORF">CANVERA_P0125</name>
</gene>
<dbReference type="InterPro" id="IPR048866">
    <property type="entry name" value="ORC5_lid"/>
</dbReference>
<evidence type="ECO:0000313" key="6">
    <source>
        <dbReference type="EMBL" id="CAI5755608.1"/>
    </source>
</evidence>
<comment type="subcellular location">
    <subcellularLocation>
        <location evidence="1">Nucleus</location>
    </subcellularLocation>
</comment>
<dbReference type="InterPro" id="IPR020796">
    <property type="entry name" value="ORC5"/>
</dbReference>
<sequence>MSLTLDQLDYLKNTIIEREFEIDLLNAYVNKDPLISSSCTIIYGYKSIGKTFTTLKFLETLGVDFSVINCDVCLNKLSLLRKCYDIIVEKTVGNKKKKHHEIPLINSVAALISAIEVLPNIDDTHHFFVLDRFDKCFETTNELLASFSKLRESSSIKSISIIVILEGNIPNEVVTFSLPKIYFKPYKEEQLIKILQMDELSGNDLESGEELFNQFVKLIVNAFYQYTGSDLTKLYDVMHKLWPRFIEPVESGRINSNELVKLYQENIELFINENVLCNWDIIDFAIKLIEEDTNNDDKETENDLITEGGGNVHDLPTHSKFFLIASYLASYGHPKNDLHKYSKVKVVKYKQRHSSPTKSPKKKLHMTKGDIDSRMLSAAHCDLERILAILNVIYKNHSISLNHSDKENLLYIDDEIVDNEEKKEVEKSKFTLTKNIDLNSQVATLYSLGFLSKTASSDILGARVRWKCNLNWKTAARLAKSIDVPINDYLMDEFN</sequence>
<keyword evidence="3" id="KW-0539">Nucleus</keyword>
<comment type="caution">
    <text evidence="6">The sequence shown here is derived from an EMBL/GenBank/DDBJ whole genome shotgun (WGS) entry which is preliminary data.</text>
</comment>
<dbReference type="GO" id="GO:0006270">
    <property type="term" value="P:DNA replication initiation"/>
    <property type="evidence" value="ECO:0007669"/>
    <property type="project" value="TreeGrafter"/>
</dbReference>
<dbReference type="GO" id="GO:0003688">
    <property type="term" value="F:DNA replication origin binding"/>
    <property type="evidence" value="ECO:0007669"/>
    <property type="project" value="TreeGrafter"/>
</dbReference>
<dbReference type="Proteomes" id="UP001152885">
    <property type="component" value="Unassembled WGS sequence"/>
</dbReference>
<evidence type="ECO:0000256" key="2">
    <source>
        <dbReference type="ARBA" id="ARBA00022705"/>
    </source>
</evidence>
<dbReference type="InterPro" id="IPR027417">
    <property type="entry name" value="P-loop_NTPase"/>
</dbReference>
<dbReference type="Pfam" id="PF14630">
    <property type="entry name" value="ORC5_C"/>
    <property type="match status" value="1"/>
</dbReference>
<evidence type="ECO:0008006" key="8">
    <source>
        <dbReference type="Google" id="ProtNLM"/>
    </source>
</evidence>
<dbReference type="PANTHER" id="PTHR12705:SF0">
    <property type="entry name" value="ORIGIN RECOGNITION COMPLEX SUBUNIT 5"/>
    <property type="match status" value="1"/>
</dbReference>
<dbReference type="Pfam" id="PF21639">
    <property type="entry name" value="ORC5_lid"/>
    <property type="match status" value="1"/>
</dbReference>
<organism evidence="6 7">
    <name type="scientific">Candida verbasci</name>
    <dbReference type="NCBI Taxonomy" id="1227364"/>
    <lineage>
        <taxon>Eukaryota</taxon>
        <taxon>Fungi</taxon>
        <taxon>Dikarya</taxon>
        <taxon>Ascomycota</taxon>
        <taxon>Saccharomycotina</taxon>
        <taxon>Pichiomycetes</taxon>
        <taxon>Debaryomycetaceae</taxon>
        <taxon>Candida/Lodderomyces clade</taxon>
        <taxon>Candida</taxon>
    </lineage>
</organism>
<feature type="domain" description="Origin recognition complex subunit 5 C-terminal" evidence="4">
    <location>
        <begin position="315"/>
        <end position="490"/>
    </location>
</feature>
<accession>A0A9W4X843</accession>
<dbReference type="Gene3D" id="1.10.8.60">
    <property type="match status" value="1"/>
</dbReference>
<dbReference type="Gene3D" id="3.40.50.300">
    <property type="entry name" value="P-loop containing nucleotide triphosphate hydrolases"/>
    <property type="match status" value="1"/>
</dbReference>
<evidence type="ECO:0000313" key="7">
    <source>
        <dbReference type="Proteomes" id="UP001152885"/>
    </source>
</evidence>
<dbReference type="AlphaFoldDB" id="A0A9W4X843"/>
<evidence type="ECO:0000259" key="4">
    <source>
        <dbReference type="Pfam" id="PF14630"/>
    </source>
</evidence>
<keyword evidence="7" id="KW-1185">Reference proteome</keyword>
<evidence type="ECO:0000256" key="3">
    <source>
        <dbReference type="ARBA" id="ARBA00023242"/>
    </source>
</evidence>
<dbReference type="GO" id="GO:0005664">
    <property type="term" value="C:nuclear origin of replication recognition complex"/>
    <property type="evidence" value="ECO:0007669"/>
    <property type="project" value="TreeGrafter"/>
</dbReference>
<name>A0A9W4X843_9ASCO</name>